<name>A0AAV1M9J0_9NEOP</name>
<evidence type="ECO:0000313" key="3">
    <source>
        <dbReference type="Proteomes" id="UP001314205"/>
    </source>
</evidence>
<comment type="caution">
    <text evidence="2">The sequence shown here is derived from an EMBL/GenBank/DDBJ whole genome shotgun (WGS) entry which is preliminary data.</text>
</comment>
<dbReference type="GO" id="GO:0005739">
    <property type="term" value="C:mitochondrion"/>
    <property type="evidence" value="ECO:0007669"/>
    <property type="project" value="TreeGrafter"/>
</dbReference>
<comment type="similarity">
    <text evidence="1">Belongs to the CoA-transferase III family.</text>
</comment>
<proteinExistence type="inferred from homology"/>
<keyword evidence="3" id="KW-1185">Reference proteome</keyword>
<dbReference type="InterPro" id="IPR023606">
    <property type="entry name" value="CoA-Trfase_III_dom_1_sf"/>
</dbReference>
<protein>
    <recommendedName>
        <fullName evidence="4">Alpha-methylacyl-CoA racemase</fullName>
    </recommendedName>
</protein>
<sequence>MALKGIKVIEMMGLAPGPFCGTVLADFGATVTVIQKINLLSNVFDVMSNGKQTININLKTDKGVEILKKMCSSSDILLDTYRPGVMEKLGLGPDVLLKDNPRLIYARLSGFGQKGYFKNKAGHDINYVAMSGILSLFSKNKQPPFVPVNIVADFAGGSLLCVVGILLALLERSKSGKGQVIDCSMTEGTAYLGTWLFKSRKLPIWLGEPGTNMLDGGVPFYSTYKTKDGKFMAVGALEPQFYKNLLKGLQLSEVEYKQGVNPESCKMKFQEIFLSKTQEEWCKIFDKLDACVTPVLNIDNVDTHDCSRSRNSFYRDNDNFIVPEPSPKLSRTPGISSGRKPLPKAGENTIQILLELGYSYLEIEELISGGFIYANKKSKL</sequence>
<dbReference type="GO" id="GO:0008111">
    <property type="term" value="F:alpha-methylacyl-CoA racemase activity"/>
    <property type="evidence" value="ECO:0007669"/>
    <property type="project" value="TreeGrafter"/>
</dbReference>
<dbReference type="PANTHER" id="PTHR48228">
    <property type="entry name" value="SUCCINYL-COA--D-CITRAMALATE COA-TRANSFERASE"/>
    <property type="match status" value="1"/>
</dbReference>
<organism evidence="2 3">
    <name type="scientific">Parnassius mnemosyne</name>
    <name type="common">clouded apollo</name>
    <dbReference type="NCBI Taxonomy" id="213953"/>
    <lineage>
        <taxon>Eukaryota</taxon>
        <taxon>Metazoa</taxon>
        <taxon>Ecdysozoa</taxon>
        <taxon>Arthropoda</taxon>
        <taxon>Hexapoda</taxon>
        <taxon>Insecta</taxon>
        <taxon>Pterygota</taxon>
        <taxon>Neoptera</taxon>
        <taxon>Endopterygota</taxon>
        <taxon>Lepidoptera</taxon>
        <taxon>Glossata</taxon>
        <taxon>Ditrysia</taxon>
        <taxon>Papilionoidea</taxon>
        <taxon>Papilionidae</taxon>
        <taxon>Parnassiinae</taxon>
        <taxon>Parnassini</taxon>
        <taxon>Parnassius</taxon>
        <taxon>Driopa</taxon>
    </lineage>
</organism>
<dbReference type="InterPro" id="IPR003673">
    <property type="entry name" value="CoA-Trfase_fam_III"/>
</dbReference>
<gene>
    <name evidence="2" type="ORF">PARMNEM_LOCUS21359</name>
</gene>
<dbReference type="GO" id="GO:0008206">
    <property type="term" value="P:bile acid metabolic process"/>
    <property type="evidence" value="ECO:0007669"/>
    <property type="project" value="TreeGrafter"/>
</dbReference>
<reference evidence="2 3" key="1">
    <citation type="submission" date="2023-11" db="EMBL/GenBank/DDBJ databases">
        <authorList>
            <person name="Hedman E."/>
            <person name="Englund M."/>
            <person name="Stromberg M."/>
            <person name="Nyberg Akerstrom W."/>
            <person name="Nylinder S."/>
            <person name="Jareborg N."/>
            <person name="Kallberg Y."/>
            <person name="Kronander E."/>
        </authorList>
    </citation>
    <scope>NUCLEOTIDE SEQUENCE [LARGE SCALE GENOMIC DNA]</scope>
</reference>
<dbReference type="Gene3D" id="3.30.1540.10">
    <property type="entry name" value="formyl-coa transferase, domain 3"/>
    <property type="match status" value="1"/>
</dbReference>
<dbReference type="Proteomes" id="UP001314205">
    <property type="component" value="Unassembled WGS sequence"/>
</dbReference>
<dbReference type="AlphaFoldDB" id="A0AAV1M9J0"/>
<dbReference type="InterPro" id="IPR050509">
    <property type="entry name" value="CoA-transferase_III"/>
</dbReference>
<dbReference type="PANTHER" id="PTHR48228:SF5">
    <property type="entry name" value="ALPHA-METHYLACYL-COA RACEMASE"/>
    <property type="match status" value="1"/>
</dbReference>
<dbReference type="InterPro" id="IPR044855">
    <property type="entry name" value="CoA-Trfase_III_dom3_sf"/>
</dbReference>
<accession>A0AAV1M9J0</accession>
<dbReference type="Gene3D" id="3.40.50.10540">
    <property type="entry name" value="Crotonobetainyl-coa:carnitine coa-transferase, domain 1"/>
    <property type="match status" value="1"/>
</dbReference>
<evidence type="ECO:0000313" key="2">
    <source>
        <dbReference type="EMBL" id="CAK1602929.1"/>
    </source>
</evidence>
<dbReference type="SUPFAM" id="SSF89796">
    <property type="entry name" value="CoA-transferase family III (CaiB/BaiF)"/>
    <property type="match status" value="1"/>
</dbReference>
<evidence type="ECO:0008006" key="4">
    <source>
        <dbReference type="Google" id="ProtNLM"/>
    </source>
</evidence>
<evidence type="ECO:0000256" key="1">
    <source>
        <dbReference type="ARBA" id="ARBA00008383"/>
    </source>
</evidence>
<dbReference type="Pfam" id="PF02515">
    <property type="entry name" value="CoA_transf_3"/>
    <property type="match status" value="1"/>
</dbReference>
<dbReference type="EMBL" id="CAVLGL010000148">
    <property type="protein sequence ID" value="CAK1602929.1"/>
    <property type="molecule type" value="Genomic_DNA"/>
</dbReference>